<dbReference type="AlphaFoldDB" id="A0A1F7ZRA8"/>
<sequence>MSEIAPIACYKKRPLPLEEIAPPNVFTCERVIHRQKAHHIATTPDMSSHIDKNLEVEEKPGEEQKEEEKPEAKEEEEEETDDDDDREPMYDNTDYDHVRFDPIWYRDQGYAGDEMPVEIAEELGENQKYARYLQMVGSSRTIFHMCGRPDVVRMIDDPAYVIDDEIVGIPIGSSPVSFLLSRYQEDGIFPWDHIPGLQSGAVRKCSIPASVTSTVTTQELKTLYPFSRTVTNGEAIKVVRIQNNRNFDRLERDMMARFTDGLLQRKDTLFRGLSLLALERSLAFFLPVLSSTNADNDFGPGIYTTASLWTAKKYAGTAGAIMVFGTPDERRLACWEPTGDDWRRLTAKWIGLPSSDIDAPSAYQSADVIRGAMSADNPRAQRQNRSVNPEDTKQTAFVSYRGCENLRRELKAIIFINSSR</sequence>
<feature type="region of interest" description="Disordered" evidence="1">
    <location>
        <begin position="39"/>
        <end position="94"/>
    </location>
</feature>
<protein>
    <submittedName>
        <fullName evidence="2">Uncharacterized protein</fullName>
    </submittedName>
</protein>
<reference evidence="2 3" key="1">
    <citation type="journal article" date="2016" name="Genome Biol. Evol.">
        <title>Draft genome sequence of an aflatoxigenic Aspergillus species, A. bombycis.</title>
        <authorList>
            <person name="Moore G.G."/>
            <person name="Mack B.M."/>
            <person name="Beltz S.B."/>
            <person name="Gilbert M.K."/>
        </authorList>
    </citation>
    <scope>NUCLEOTIDE SEQUENCE [LARGE SCALE GENOMIC DNA]</scope>
    <source>
        <strain evidence="3">NRRL 26010</strain>
    </source>
</reference>
<dbReference type="STRING" id="109264.A0A1F7ZRA8"/>
<evidence type="ECO:0000256" key="1">
    <source>
        <dbReference type="SAM" id="MobiDB-lite"/>
    </source>
</evidence>
<accession>A0A1F7ZRA8</accession>
<organism evidence="2 3">
    <name type="scientific">Aspergillus bombycis</name>
    <dbReference type="NCBI Taxonomy" id="109264"/>
    <lineage>
        <taxon>Eukaryota</taxon>
        <taxon>Fungi</taxon>
        <taxon>Dikarya</taxon>
        <taxon>Ascomycota</taxon>
        <taxon>Pezizomycotina</taxon>
        <taxon>Eurotiomycetes</taxon>
        <taxon>Eurotiomycetidae</taxon>
        <taxon>Eurotiales</taxon>
        <taxon>Aspergillaceae</taxon>
        <taxon>Aspergillus</taxon>
    </lineage>
</organism>
<evidence type="ECO:0000313" key="2">
    <source>
        <dbReference type="EMBL" id="OGM41984.1"/>
    </source>
</evidence>
<dbReference type="RefSeq" id="XP_022385701.1">
    <property type="nucleotide sequence ID" value="XM_022536643.1"/>
</dbReference>
<feature type="compositionally biased region" description="Acidic residues" evidence="1">
    <location>
        <begin position="73"/>
        <end position="86"/>
    </location>
</feature>
<name>A0A1F7ZRA8_9EURO</name>
<dbReference type="Proteomes" id="UP000179179">
    <property type="component" value="Unassembled WGS sequence"/>
</dbReference>
<dbReference type="EMBL" id="LYCR01000098">
    <property type="protein sequence ID" value="OGM41984.1"/>
    <property type="molecule type" value="Genomic_DNA"/>
</dbReference>
<comment type="caution">
    <text evidence="2">The sequence shown here is derived from an EMBL/GenBank/DDBJ whole genome shotgun (WGS) entry which is preliminary data.</text>
</comment>
<keyword evidence="3" id="KW-1185">Reference proteome</keyword>
<dbReference type="GeneID" id="34452905"/>
<proteinExistence type="predicted"/>
<gene>
    <name evidence="2" type="ORF">ABOM_009515</name>
</gene>
<feature type="compositionally biased region" description="Basic and acidic residues" evidence="1">
    <location>
        <begin position="48"/>
        <end position="72"/>
    </location>
</feature>
<dbReference type="OrthoDB" id="2440450at2759"/>
<evidence type="ECO:0000313" key="3">
    <source>
        <dbReference type="Proteomes" id="UP000179179"/>
    </source>
</evidence>